<accession>A0A3N5CAJ4</accession>
<evidence type="ECO:0000313" key="2">
    <source>
        <dbReference type="Proteomes" id="UP000277108"/>
    </source>
</evidence>
<dbReference type="EMBL" id="RKRK01000003">
    <property type="protein sequence ID" value="RPF56782.1"/>
    <property type="molecule type" value="Genomic_DNA"/>
</dbReference>
<name>A0A3N5CAJ4_9BACL</name>
<dbReference type="RefSeq" id="WP_123808084.1">
    <property type="nucleotide sequence ID" value="NZ_RKRK01000003.1"/>
</dbReference>
<evidence type="ECO:0000313" key="1">
    <source>
        <dbReference type="EMBL" id="RPF56782.1"/>
    </source>
</evidence>
<dbReference type="OrthoDB" id="9777619at2"/>
<dbReference type="Proteomes" id="UP000277108">
    <property type="component" value="Unassembled WGS sequence"/>
</dbReference>
<sequence>MYLDLHTHFLISRESEFHPQYILEFTQEAHDLGVDMIVLTEHFNATYIRDLYNHLETNFEYKDGFYHICNIRVVLGLEIDVKNHGHILTFGGRDEIYELMDFLTPYEKAPYLIKLNALIDKLNAMSLPKIGAHPFRPSMPLYKHQDDLLEQLDAVEINAADIYQLKEKQTDKVKGLVDSLNIGMVGSSDAHHPIQLTTVLNKCDDVDDVEELKSTIRHDDVDVLCSDELHLRVKAAEKIGKLMNKLYSSR</sequence>
<dbReference type="Gene3D" id="3.20.20.140">
    <property type="entry name" value="Metal-dependent hydrolases"/>
    <property type="match status" value="1"/>
</dbReference>
<dbReference type="SUPFAM" id="SSF89550">
    <property type="entry name" value="PHP domain-like"/>
    <property type="match status" value="1"/>
</dbReference>
<comment type="caution">
    <text evidence="1">The sequence shown here is derived from an EMBL/GenBank/DDBJ whole genome shotgun (WGS) entry which is preliminary data.</text>
</comment>
<dbReference type="InterPro" id="IPR016195">
    <property type="entry name" value="Pol/histidinol_Pase-like"/>
</dbReference>
<organism evidence="1 2">
    <name type="scientific">Abyssicoccus albus</name>
    <dbReference type="NCBI Taxonomy" id="1817405"/>
    <lineage>
        <taxon>Bacteria</taxon>
        <taxon>Bacillati</taxon>
        <taxon>Bacillota</taxon>
        <taxon>Bacilli</taxon>
        <taxon>Bacillales</taxon>
        <taxon>Abyssicoccaceae</taxon>
    </lineage>
</organism>
<proteinExistence type="predicted"/>
<protein>
    <recommendedName>
        <fullName evidence="3">PHP domain-containing protein</fullName>
    </recommendedName>
</protein>
<evidence type="ECO:0008006" key="3">
    <source>
        <dbReference type="Google" id="ProtNLM"/>
    </source>
</evidence>
<gene>
    <name evidence="1" type="ORF">EDD62_1442</name>
</gene>
<reference evidence="1 2" key="1">
    <citation type="submission" date="2018-11" db="EMBL/GenBank/DDBJ databases">
        <title>Genomic Encyclopedia of Type Strains, Phase IV (KMG-IV): sequencing the most valuable type-strain genomes for metagenomic binning, comparative biology and taxonomic classification.</title>
        <authorList>
            <person name="Goeker M."/>
        </authorList>
    </citation>
    <scope>NUCLEOTIDE SEQUENCE [LARGE SCALE GENOMIC DNA]</scope>
    <source>
        <strain evidence="1 2">DSM 29158</strain>
    </source>
</reference>
<keyword evidence="2" id="KW-1185">Reference proteome</keyword>
<dbReference type="AlphaFoldDB" id="A0A3N5CAJ4"/>